<reference evidence="1 2" key="1">
    <citation type="journal article" date="2003" name="DNA Res.">
        <title>Complete genome structure of Gloeobacter violaceus PCC 7421, a cyanobacterium that lacks thylakoids.</title>
        <authorList>
            <person name="Nakamura Y."/>
            <person name="Kaneko T."/>
            <person name="Sato S."/>
            <person name="Mimuro M."/>
            <person name="Miyashita H."/>
            <person name="Tsuchiya T."/>
            <person name="Sasamoto S."/>
            <person name="Watanabe A."/>
            <person name="Kawashima K."/>
            <person name="Kishida Y."/>
            <person name="Kiyokawa C."/>
            <person name="Kohara M."/>
            <person name="Matsumoto M."/>
            <person name="Matsuno A."/>
            <person name="Nakazaki N."/>
            <person name="Shimpo S."/>
            <person name="Takeuchi C."/>
            <person name="Yamada M."/>
            <person name="Tabata S."/>
        </authorList>
    </citation>
    <scope>NUCLEOTIDE SEQUENCE [LARGE SCALE GENOMIC DNA]</scope>
    <source>
        <strain evidence="2">ATCC 29082 / PCC 7421</strain>
    </source>
</reference>
<keyword evidence="2" id="KW-1185">Reference proteome</keyword>
<dbReference type="STRING" id="251221.gene:10761665"/>
<dbReference type="InParanoid" id="Q7NDT5"/>
<dbReference type="Gene3D" id="2.40.400.10">
    <property type="entry name" value="Acetoacetate decarboxylase-like"/>
    <property type="match status" value="1"/>
</dbReference>
<dbReference type="HOGENOM" id="CLU_1018473_0_0_3"/>
<dbReference type="Pfam" id="PF06314">
    <property type="entry name" value="ADC"/>
    <property type="match status" value="1"/>
</dbReference>
<dbReference type="PANTHER" id="PTHR35467">
    <property type="match status" value="1"/>
</dbReference>
<dbReference type="SUPFAM" id="SSF160104">
    <property type="entry name" value="Acetoacetate decarboxylase-like"/>
    <property type="match status" value="1"/>
</dbReference>
<dbReference type="PhylomeDB" id="Q7NDT5"/>
<dbReference type="OrthoDB" id="834556at2"/>
<organism evidence="1 2">
    <name type="scientific">Gloeobacter violaceus (strain ATCC 29082 / PCC 7421)</name>
    <dbReference type="NCBI Taxonomy" id="251221"/>
    <lineage>
        <taxon>Bacteria</taxon>
        <taxon>Bacillati</taxon>
        <taxon>Cyanobacteriota</taxon>
        <taxon>Cyanophyceae</taxon>
        <taxon>Gloeobacterales</taxon>
        <taxon>Gloeobacteraceae</taxon>
        <taxon>Gloeobacter</taxon>
    </lineage>
</organism>
<dbReference type="EnsemblBacteria" id="BAC92088">
    <property type="protein sequence ID" value="BAC92088"/>
    <property type="gene ID" value="BAC92088"/>
</dbReference>
<dbReference type="PANTHER" id="PTHR35467:SF2">
    <property type="entry name" value="PROTEIN NEOXANTHIN-DEFICIENT 1"/>
    <property type="match status" value="1"/>
</dbReference>
<dbReference type="AlphaFoldDB" id="Q7NDT5"/>
<proteinExistence type="predicted"/>
<dbReference type="Proteomes" id="UP000000557">
    <property type="component" value="Chromosome"/>
</dbReference>
<reference evidence="1 2" key="2">
    <citation type="journal article" date="2003" name="DNA Res.">
        <title>Complete genome structure of Gloeobacter violaceus PCC 7421, a cyanobacterium that lacks thylakoids (supplement).</title>
        <authorList>
            <person name="Nakamura Y."/>
            <person name="Kaneko T."/>
            <person name="Sato S."/>
            <person name="Mimuro M."/>
            <person name="Miyashita H."/>
            <person name="Tsuchiya T."/>
            <person name="Sasamoto S."/>
            <person name="Watanabe A."/>
            <person name="Kawashima K."/>
            <person name="Kishida Y."/>
            <person name="Kiyokawa C."/>
            <person name="Kohara M."/>
            <person name="Matsumoto M."/>
            <person name="Matsuno A."/>
            <person name="Nakazaki N."/>
            <person name="Shimpo S."/>
            <person name="Takeuchi C."/>
            <person name="Yamada M."/>
            <person name="Tabata S."/>
        </authorList>
    </citation>
    <scope>NUCLEOTIDE SEQUENCE [LARGE SCALE GENOMIC DNA]</scope>
    <source>
        <strain evidence="2">ATCC 29082 / PCC 7421</strain>
    </source>
</reference>
<dbReference type="InterPro" id="IPR010451">
    <property type="entry name" value="Acetoacetate_decarboxylase"/>
</dbReference>
<dbReference type="eggNOG" id="COG4689">
    <property type="taxonomic scope" value="Bacteria"/>
</dbReference>
<accession>Q7NDT5</accession>
<name>Q7NDT5_GLOVI</name>
<dbReference type="KEGG" id="gvi:glr4147"/>
<dbReference type="InterPro" id="IPR039343">
    <property type="entry name" value="NDX1-like"/>
</dbReference>
<dbReference type="GO" id="GO:0016829">
    <property type="term" value="F:lyase activity"/>
    <property type="evidence" value="ECO:0007669"/>
    <property type="project" value="InterPro"/>
</dbReference>
<evidence type="ECO:0000313" key="2">
    <source>
        <dbReference type="Proteomes" id="UP000000557"/>
    </source>
</evidence>
<gene>
    <name evidence="1" type="ordered locus">glr4147</name>
</gene>
<dbReference type="InterPro" id="IPR023375">
    <property type="entry name" value="ADC_dom_sf"/>
</dbReference>
<dbReference type="RefSeq" id="WP_011144133.1">
    <property type="nucleotide sequence ID" value="NC_005125.1"/>
</dbReference>
<evidence type="ECO:0000313" key="1">
    <source>
        <dbReference type="EMBL" id="BAC92088.1"/>
    </source>
</evidence>
<dbReference type="EMBL" id="BA000045">
    <property type="protein sequence ID" value="BAC92088.1"/>
    <property type="molecule type" value="Genomic_DNA"/>
</dbReference>
<protein>
    <submittedName>
        <fullName evidence="1">Glr4147 protein</fullName>
    </submittedName>
</protein>
<sequence length="273" mass="29802">MIDQLFSGLRNLSLPDIGVPGTGTPSDPSLDVPMDDPQLVTPPWQVGGQAALELAQFPVEAVRSFVPAGLEILQTWPGYTLGMVALIAYDEAPIGPYNELVIAPALVRSGDVISQWVAAMDVDSEVSLRNGRFQWGLPKQLRTFEYTWQPGRADFAVRRSPDLPALVTASCTEALPLHTIDLPEWLSGVRDALQDLSVPLQFGGLNLITYKSDTFLRTAAHFEGGAAAVRFEMRAEAPDESPYHLLQLRQPLVGLRFERFSLNLAVPTPIVAS</sequence>